<dbReference type="InterPro" id="IPR029033">
    <property type="entry name" value="His_PPase_superfam"/>
</dbReference>
<evidence type="ECO:0008006" key="2">
    <source>
        <dbReference type="Google" id="ProtNLM"/>
    </source>
</evidence>
<dbReference type="Gene3D" id="3.40.50.1240">
    <property type="entry name" value="Phosphoglycerate mutase-like"/>
    <property type="match status" value="1"/>
</dbReference>
<comment type="caution">
    <text evidence="1">The sequence shown here is derived from an EMBL/GenBank/DDBJ whole genome shotgun (WGS) entry which is preliminary data.</text>
</comment>
<name>A0A0F9UB30_9ZZZZ</name>
<protein>
    <recommendedName>
        <fullName evidence="2">Histidine phosphatase family protein</fullName>
    </recommendedName>
</protein>
<evidence type="ECO:0000313" key="1">
    <source>
        <dbReference type="EMBL" id="KKN58481.1"/>
    </source>
</evidence>
<dbReference type="SUPFAM" id="SSF53254">
    <property type="entry name" value="Phosphoglycerate mutase-like"/>
    <property type="match status" value="1"/>
</dbReference>
<organism evidence="1">
    <name type="scientific">marine sediment metagenome</name>
    <dbReference type="NCBI Taxonomy" id="412755"/>
    <lineage>
        <taxon>unclassified sequences</taxon>
        <taxon>metagenomes</taxon>
        <taxon>ecological metagenomes</taxon>
    </lineage>
</organism>
<proteinExistence type="predicted"/>
<gene>
    <name evidence="1" type="ORF">LCGC14_0551550</name>
</gene>
<reference evidence="1" key="1">
    <citation type="journal article" date="2015" name="Nature">
        <title>Complex archaea that bridge the gap between prokaryotes and eukaryotes.</title>
        <authorList>
            <person name="Spang A."/>
            <person name="Saw J.H."/>
            <person name="Jorgensen S.L."/>
            <person name="Zaremba-Niedzwiedzka K."/>
            <person name="Martijn J."/>
            <person name="Lind A.E."/>
            <person name="van Eijk R."/>
            <person name="Schleper C."/>
            <person name="Guy L."/>
            <person name="Ettema T.J."/>
        </authorList>
    </citation>
    <scope>NUCLEOTIDE SEQUENCE</scope>
</reference>
<dbReference type="AlphaFoldDB" id="A0A0F9UB30"/>
<accession>A0A0F9UB30</accession>
<dbReference type="InterPro" id="IPR013078">
    <property type="entry name" value="His_Pase_superF_clade-1"/>
</dbReference>
<dbReference type="EMBL" id="LAZR01000760">
    <property type="protein sequence ID" value="KKN58481.1"/>
    <property type="molecule type" value="Genomic_DNA"/>
</dbReference>
<sequence>MDIEKIWNESEWPTEARQIINGLTQFQKDSKIILILRHSQRDEPENLEEMHKLRLTPDGHTIAKKFGEELPNDRPIRLFHSVIWRCQETAEDILSGFEAIGGKGKLRGVFAPLYDLETAPKFFSNLFNNYTGDQFIYRWVAGLYPQDQITSLQRYCQKAAKLIWKEYKKAPDKNIDIHITHDLFIVALKLGWFGIPPRKNWVSFLGGFALGFEKNSMLLLDSDGIVNTEIPYWWEIS</sequence>
<dbReference type="Pfam" id="PF00300">
    <property type="entry name" value="His_Phos_1"/>
    <property type="match status" value="1"/>
</dbReference>